<comment type="caution">
    <text evidence="2">The sequence shown here is derived from an EMBL/GenBank/DDBJ whole genome shotgun (WGS) entry which is preliminary data.</text>
</comment>
<keyword evidence="1" id="KW-0812">Transmembrane</keyword>
<sequence length="33" mass="3568">MIPQFIVGGLLLYFGSNTLALIARAFSLLSLMP</sequence>
<dbReference type="PATRIC" id="fig|1114963.3.peg.3546"/>
<dbReference type="EMBL" id="JACU01000008">
    <property type="protein sequence ID" value="KMS52923.1"/>
    <property type="molecule type" value="Genomic_DNA"/>
</dbReference>
<keyword evidence="3" id="KW-1185">Reference proteome</keyword>
<evidence type="ECO:0000313" key="2">
    <source>
        <dbReference type="EMBL" id="KMS52923.1"/>
    </source>
</evidence>
<evidence type="ECO:0000313" key="3">
    <source>
        <dbReference type="Proteomes" id="UP000052268"/>
    </source>
</evidence>
<keyword evidence="1" id="KW-0472">Membrane</keyword>
<accession>A0A0J7XPB9</accession>
<organism evidence="2 3">
    <name type="scientific">Novosphingobium barchaimii LL02</name>
    <dbReference type="NCBI Taxonomy" id="1114963"/>
    <lineage>
        <taxon>Bacteria</taxon>
        <taxon>Pseudomonadati</taxon>
        <taxon>Pseudomonadota</taxon>
        <taxon>Alphaproteobacteria</taxon>
        <taxon>Sphingomonadales</taxon>
        <taxon>Sphingomonadaceae</taxon>
        <taxon>Novosphingobium</taxon>
    </lineage>
</organism>
<protein>
    <submittedName>
        <fullName evidence="2">Uncharacterized protein</fullName>
    </submittedName>
</protein>
<evidence type="ECO:0000256" key="1">
    <source>
        <dbReference type="SAM" id="Phobius"/>
    </source>
</evidence>
<name>A0A0J7XPB9_9SPHN</name>
<keyword evidence="1" id="KW-1133">Transmembrane helix</keyword>
<dbReference type="AlphaFoldDB" id="A0A0J7XPB9"/>
<gene>
    <name evidence="2" type="ORF">V474_23500</name>
</gene>
<feature type="transmembrane region" description="Helical" evidence="1">
    <location>
        <begin position="6"/>
        <end position="31"/>
    </location>
</feature>
<proteinExistence type="predicted"/>
<dbReference type="Proteomes" id="UP000052268">
    <property type="component" value="Unassembled WGS sequence"/>
</dbReference>
<reference evidence="2 3" key="1">
    <citation type="journal article" date="2015" name="G3 (Bethesda)">
        <title>Insights into Ongoing Evolution of the Hexachlorocyclohexane Catabolic Pathway from Comparative Genomics of Ten Sphingomonadaceae Strains.</title>
        <authorList>
            <person name="Pearce S.L."/>
            <person name="Oakeshott J.G."/>
            <person name="Pandey G."/>
        </authorList>
    </citation>
    <scope>NUCLEOTIDE SEQUENCE [LARGE SCALE GENOMIC DNA]</scope>
    <source>
        <strain evidence="2 3">LL02</strain>
    </source>
</reference>